<keyword evidence="2" id="KW-1015">Disulfide bond</keyword>
<evidence type="ECO:0000259" key="4">
    <source>
        <dbReference type="PROSITE" id="PS51352"/>
    </source>
</evidence>
<dbReference type="SUPFAM" id="SSF52833">
    <property type="entry name" value="Thioredoxin-like"/>
    <property type="match status" value="1"/>
</dbReference>
<evidence type="ECO:0000313" key="5">
    <source>
        <dbReference type="EMBL" id="MED4400395.1"/>
    </source>
</evidence>
<keyword evidence="6" id="KW-1185">Reference proteome</keyword>
<dbReference type="PANTHER" id="PTHR45663">
    <property type="entry name" value="GEO12009P1"/>
    <property type="match status" value="1"/>
</dbReference>
<sequence>MKKVIIFGAILIVLFGALAFVTLYSQKQQTEGNPYGKDQLNSLTIKQLDDPNYQNIILPEEVEKKLENKEDFIVYFYSPDCPYCMETTPVLMPVAKEAGVHIDQFNLMEFTEGRTDYNITSTPTLIHFKDGEEAERIVGYQDEGTFKSLLAKWKKE</sequence>
<gene>
    <name evidence="5" type="ORF">P9271_03435</name>
</gene>
<evidence type="ECO:0000313" key="6">
    <source>
        <dbReference type="Proteomes" id="UP001342826"/>
    </source>
</evidence>
<dbReference type="PROSITE" id="PS51352">
    <property type="entry name" value="THIOREDOXIN_2"/>
    <property type="match status" value="1"/>
</dbReference>
<keyword evidence="3" id="KW-0676">Redox-active center</keyword>
<evidence type="ECO:0000256" key="3">
    <source>
        <dbReference type="ARBA" id="ARBA00023284"/>
    </source>
</evidence>
<proteinExistence type="inferred from homology"/>
<evidence type="ECO:0000256" key="2">
    <source>
        <dbReference type="ARBA" id="ARBA00023157"/>
    </source>
</evidence>
<reference evidence="5 6" key="1">
    <citation type="submission" date="2023-03" db="EMBL/GenBank/DDBJ databases">
        <title>Bacillus Genome Sequencing.</title>
        <authorList>
            <person name="Dunlap C."/>
        </authorList>
    </citation>
    <scope>NUCLEOTIDE SEQUENCE [LARGE SCALE GENOMIC DNA]</scope>
    <source>
        <strain evidence="5 6">NRS-1717</strain>
    </source>
</reference>
<dbReference type="Pfam" id="PF00085">
    <property type="entry name" value="Thioredoxin"/>
    <property type="match status" value="1"/>
</dbReference>
<accession>A0ABU6NTC0</accession>
<evidence type="ECO:0000256" key="1">
    <source>
        <dbReference type="ARBA" id="ARBA00008987"/>
    </source>
</evidence>
<dbReference type="Proteomes" id="UP001342826">
    <property type="component" value="Unassembled WGS sequence"/>
</dbReference>
<dbReference type="InterPro" id="IPR036249">
    <property type="entry name" value="Thioredoxin-like_sf"/>
</dbReference>
<dbReference type="RefSeq" id="WP_328000316.1">
    <property type="nucleotide sequence ID" value="NZ_JARTFS010000003.1"/>
</dbReference>
<dbReference type="PANTHER" id="PTHR45663:SF11">
    <property type="entry name" value="GEO12009P1"/>
    <property type="match status" value="1"/>
</dbReference>
<name>A0ABU6NTC0_9BACI</name>
<comment type="similarity">
    <text evidence="1">Belongs to the thioredoxin family.</text>
</comment>
<dbReference type="CDD" id="cd02947">
    <property type="entry name" value="TRX_family"/>
    <property type="match status" value="1"/>
</dbReference>
<comment type="caution">
    <text evidence="5">The sequence shown here is derived from an EMBL/GenBank/DDBJ whole genome shotgun (WGS) entry which is preliminary data.</text>
</comment>
<protein>
    <submittedName>
        <fullName evidence="5">Thioredoxin family protein</fullName>
    </submittedName>
</protein>
<dbReference type="InterPro" id="IPR013766">
    <property type="entry name" value="Thioredoxin_domain"/>
</dbReference>
<organism evidence="5 6">
    <name type="scientific">Metabacillus fastidiosus</name>
    <dbReference type="NCBI Taxonomy" id="1458"/>
    <lineage>
        <taxon>Bacteria</taxon>
        <taxon>Bacillati</taxon>
        <taxon>Bacillota</taxon>
        <taxon>Bacilli</taxon>
        <taxon>Bacillales</taxon>
        <taxon>Bacillaceae</taxon>
        <taxon>Metabacillus</taxon>
    </lineage>
</organism>
<dbReference type="EMBL" id="JARTFS010000003">
    <property type="protein sequence ID" value="MED4400395.1"/>
    <property type="molecule type" value="Genomic_DNA"/>
</dbReference>
<dbReference type="Gene3D" id="3.40.30.10">
    <property type="entry name" value="Glutaredoxin"/>
    <property type="match status" value="1"/>
</dbReference>
<feature type="domain" description="Thioredoxin" evidence="4">
    <location>
        <begin position="34"/>
        <end position="156"/>
    </location>
</feature>